<dbReference type="Proteomes" id="UP000076871">
    <property type="component" value="Unassembled WGS sequence"/>
</dbReference>
<gene>
    <name evidence="3" type="ORF">LAESUDRAFT_34130</name>
</gene>
<dbReference type="AlphaFoldDB" id="A0A165IKD1"/>
<dbReference type="Gene3D" id="1.10.472.10">
    <property type="entry name" value="Cyclin-like"/>
    <property type="match status" value="1"/>
</dbReference>
<sequence>MSRQTQPDQQNMSKPSERPTVDSLYGMESDGKRRKAVKDALRFMEHFFPSIARPAEISPIQQSVAPKMDAFITHIEGRVRLPTFVLYSGLYLLYRLLKTAPSTRHKDPYGLFLTAFMVAAKIQCDDNYNMKAWTTVGRDLFSIQQLCQMERDLCSTLGWDLTIPQFAREEFEARVQAHFHGRGPFAPFEFSPSIGAKSPSEKPKIPVIPHNLIPPRFPGSRHHPSRSFSDPFCSAHSNEERPGFGLLAIPAHLAEVYPSRSHSSAAIRKVATPSPGVESHTPSHVVPRPPHMRSQSAAAIFNTVVKPGGRPLPPIPEPSLPQKELPDIPRPSPLNRPLPPTPSDRAPNRAAKPLPLPPKDRVVFMRPMASVW</sequence>
<dbReference type="Pfam" id="PF00134">
    <property type="entry name" value="Cyclin_N"/>
    <property type="match status" value="1"/>
</dbReference>
<feature type="region of interest" description="Disordered" evidence="1">
    <location>
        <begin position="1"/>
        <end position="30"/>
    </location>
</feature>
<dbReference type="GO" id="GO:0019901">
    <property type="term" value="F:protein kinase binding"/>
    <property type="evidence" value="ECO:0007669"/>
    <property type="project" value="InterPro"/>
</dbReference>
<dbReference type="OrthoDB" id="244495at2759"/>
<evidence type="ECO:0000313" key="3">
    <source>
        <dbReference type="EMBL" id="KZT13198.1"/>
    </source>
</evidence>
<dbReference type="InterPro" id="IPR036915">
    <property type="entry name" value="Cyclin-like_sf"/>
</dbReference>
<feature type="compositionally biased region" description="Pro residues" evidence="1">
    <location>
        <begin position="328"/>
        <end position="342"/>
    </location>
</feature>
<dbReference type="InParanoid" id="A0A165IKD1"/>
<dbReference type="SUPFAM" id="SSF47954">
    <property type="entry name" value="Cyclin-like"/>
    <property type="match status" value="1"/>
</dbReference>
<keyword evidence="4" id="KW-1185">Reference proteome</keyword>
<dbReference type="RefSeq" id="XP_040770708.1">
    <property type="nucleotide sequence ID" value="XM_040902089.1"/>
</dbReference>
<dbReference type="CDD" id="cd20557">
    <property type="entry name" value="CYCLIN_ScPCL1-like"/>
    <property type="match status" value="1"/>
</dbReference>
<evidence type="ECO:0000259" key="2">
    <source>
        <dbReference type="Pfam" id="PF00134"/>
    </source>
</evidence>
<feature type="region of interest" description="Disordered" evidence="1">
    <location>
        <begin position="265"/>
        <end position="291"/>
    </location>
</feature>
<dbReference type="GO" id="GO:0005634">
    <property type="term" value="C:nucleus"/>
    <property type="evidence" value="ECO:0007669"/>
    <property type="project" value="TreeGrafter"/>
</dbReference>
<protein>
    <recommendedName>
        <fullName evidence="2">Cyclin N-terminal domain-containing protein</fullName>
    </recommendedName>
</protein>
<organism evidence="3 4">
    <name type="scientific">Laetiporus sulphureus 93-53</name>
    <dbReference type="NCBI Taxonomy" id="1314785"/>
    <lineage>
        <taxon>Eukaryota</taxon>
        <taxon>Fungi</taxon>
        <taxon>Dikarya</taxon>
        <taxon>Basidiomycota</taxon>
        <taxon>Agaricomycotina</taxon>
        <taxon>Agaricomycetes</taxon>
        <taxon>Polyporales</taxon>
        <taxon>Laetiporus</taxon>
    </lineage>
</organism>
<dbReference type="STRING" id="1314785.A0A165IKD1"/>
<name>A0A165IKD1_9APHY</name>
<reference evidence="3 4" key="1">
    <citation type="journal article" date="2016" name="Mol. Biol. Evol.">
        <title>Comparative Genomics of Early-Diverging Mushroom-Forming Fungi Provides Insights into the Origins of Lignocellulose Decay Capabilities.</title>
        <authorList>
            <person name="Nagy L.G."/>
            <person name="Riley R."/>
            <person name="Tritt A."/>
            <person name="Adam C."/>
            <person name="Daum C."/>
            <person name="Floudas D."/>
            <person name="Sun H."/>
            <person name="Yadav J.S."/>
            <person name="Pangilinan J."/>
            <person name="Larsson K.H."/>
            <person name="Matsuura K."/>
            <person name="Barry K."/>
            <person name="Labutti K."/>
            <person name="Kuo R."/>
            <person name="Ohm R.A."/>
            <person name="Bhattacharya S.S."/>
            <person name="Shirouzu T."/>
            <person name="Yoshinaga Y."/>
            <person name="Martin F.M."/>
            <person name="Grigoriev I.V."/>
            <person name="Hibbett D.S."/>
        </authorList>
    </citation>
    <scope>NUCLEOTIDE SEQUENCE [LARGE SCALE GENOMIC DNA]</scope>
    <source>
        <strain evidence="3 4">93-53</strain>
    </source>
</reference>
<dbReference type="InterPro" id="IPR006671">
    <property type="entry name" value="Cyclin_N"/>
</dbReference>
<dbReference type="PANTHER" id="PTHR15615">
    <property type="match status" value="1"/>
</dbReference>
<dbReference type="InterPro" id="IPR013922">
    <property type="entry name" value="Cyclin_PHO80-like"/>
</dbReference>
<evidence type="ECO:0000256" key="1">
    <source>
        <dbReference type="SAM" id="MobiDB-lite"/>
    </source>
</evidence>
<feature type="compositionally biased region" description="Polar residues" evidence="1">
    <location>
        <begin position="1"/>
        <end position="14"/>
    </location>
</feature>
<feature type="region of interest" description="Disordered" evidence="1">
    <location>
        <begin position="305"/>
        <end position="359"/>
    </location>
</feature>
<dbReference type="GeneID" id="63819120"/>
<proteinExistence type="predicted"/>
<dbReference type="GO" id="GO:0000307">
    <property type="term" value="C:cyclin-dependent protein kinase holoenzyme complex"/>
    <property type="evidence" value="ECO:0007669"/>
    <property type="project" value="TreeGrafter"/>
</dbReference>
<evidence type="ECO:0000313" key="4">
    <source>
        <dbReference type="Proteomes" id="UP000076871"/>
    </source>
</evidence>
<feature type="domain" description="Cyclin N-terminal" evidence="2">
    <location>
        <begin position="69"/>
        <end position="162"/>
    </location>
</feature>
<dbReference type="EMBL" id="KV427605">
    <property type="protein sequence ID" value="KZT13198.1"/>
    <property type="molecule type" value="Genomic_DNA"/>
</dbReference>
<feature type="compositionally biased region" description="Pro residues" evidence="1">
    <location>
        <begin position="310"/>
        <end position="319"/>
    </location>
</feature>
<dbReference type="GO" id="GO:0016538">
    <property type="term" value="F:cyclin-dependent protein serine/threonine kinase regulator activity"/>
    <property type="evidence" value="ECO:0007669"/>
    <property type="project" value="TreeGrafter"/>
</dbReference>
<dbReference type="PANTHER" id="PTHR15615:SF108">
    <property type="entry name" value="PROTEIN CNPPD1"/>
    <property type="match status" value="1"/>
</dbReference>
<accession>A0A165IKD1</accession>